<accession>A0A1S3MY49</accession>
<protein>
    <submittedName>
        <fullName evidence="4">Nuclear fragile X mental retardation-interacting protein 1 isoform X2</fullName>
    </submittedName>
</protein>
<dbReference type="Pfam" id="PF10453">
    <property type="entry name" value="NUFIP1"/>
    <property type="match status" value="1"/>
</dbReference>
<name>A0A1S3MY49_SALSA</name>
<dbReference type="AlphaFoldDB" id="A0A1S3MY49"/>
<dbReference type="PANTHER" id="PTHR13309">
    <property type="entry name" value="NUCLEAR FRAGILE X MENTAL RETARDATION PROTEIN INTERACTING PROTEIN 1"/>
    <property type="match status" value="1"/>
</dbReference>
<dbReference type="InterPro" id="IPR013087">
    <property type="entry name" value="Znf_C2H2_type"/>
</dbReference>
<evidence type="ECO:0000256" key="1">
    <source>
        <dbReference type="SAM" id="MobiDB-lite"/>
    </source>
</evidence>
<feature type="domain" description="C2H2-type" evidence="2">
    <location>
        <begin position="106"/>
        <end position="126"/>
    </location>
</feature>
<dbReference type="GO" id="GO:0005634">
    <property type="term" value="C:nucleus"/>
    <property type="evidence" value="ECO:0007669"/>
    <property type="project" value="TreeGrafter"/>
</dbReference>
<evidence type="ECO:0000313" key="4">
    <source>
        <dbReference type="RefSeq" id="XP_014008158.1"/>
    </source>
</evidence>
<dbReference type="InterPro" id="IPR039136">
    <property type="entry name" value="NUFIP1-like"/>
</dbReference>
<dbReference type="Proteomes" id="UP001652741">
    <property type="component" value="Chromosome ssa17"/>
</dbReference>
<proteinExistence type="predicted"/>
<feature type="region of interest" description="Disordered" evidence="1">
    <location>
        <begin position="201"/>
        <end position="267"/>
    </location>
</feature>
<feature type="compositionally biased region" description="Pro residues" evidence="1">
    <location>
        <begin position="7"/>
        <end position="18"/>
    </location>
</feature>
<dbReference type="RefSeq" id="XP_014008158.1">
    <property type="nucleotide sequence ID" value="XM_014152683.2"/>
</dbReference>
<feature type="compositionally biased region" description="Polar residues" evidence="1">
    <location>
        <begin position="227"/>
        <end position="249"/>
    </location>
</feature>
<dbReference type="PROSITE" id="PS00028">
    <property type="entry name" value="ZINC_FINGER_C2H2_1"/>
    <property type="match status" value="1"/>
</dbReference>
<dbReference type="GeneID" id="106575932"/>
<keyword evidence="3" id="KW-1185">Reference proteome</keyword>
<dbReference type="InterPro" id="IPR019496">
    <property type="entry name" value="NUFIP1_cons_dom"/>
</dbReference>
<evidence type="ECO:0000313" key="3">
    <source>
        <dbReference type="Proteomes" id="UP001652741"/>
    </source>
</evidence>
<sequence>MNDFGSYPPPNFVSPPPGSMVRPPTFLPPPSNFQPVMWNWYEPPSEPWRYNGQGEHWNGGPGPGRPRGSYGQNFHRGHGGRRHDYGRPNNHGKKKNKKESEFSHFCDPCDRGFKNQDKYDQHVSEHVKCLVEDCSFTAHEKLVNIDWKNNHAPGAKRIKLDTPEEISKWREERRRNYPTLVNVEKRRKVMDAREETGAVLETAQFGRMRGRGRGQRGGRWQMGQTRSSSVRETTTPHSNPQGEASTPHSVPQGGRPPGGSCQQRPRL</sequence>
<dbReference type="GO" id="GO:0003723">
    <property type="term" value="F:RNA binding"/>
    <property type="evidence" value="ECO:0007669"/>
    <property type="project" value="InterPro"/>
</dbReference>
<dbReference type="PANTHER" id="PTHR13309:SF0">
    <property type="entry name" value="FMR1-INTERACTING PROTEIN NUFIP1"/>
    <property type="match status" value="1"/>
</dbReference>
<organism evidence="3 4">
    <name type="scientific">Salmo salar</name>
    <name type="common">Atlantic salmon</name>
    <dbReference type="NCBI Taxonomy" id="8030"/>
    <lineage>
        <taxon>Eukaryota</taxon>
        <taxon>Metazoa</taxon>
        <taxon>Chordata</taxon>
        <taxon>Craniata</taxon>
        <taxon>Vertebrata</taxon>
        <taxon>Euteleostomi</taxon>
        <taxon>Actinopterygii</taxon>
        <taxon>Neopterygii</taxon>
        <taxon>Teleostei</taxon>
        <taxon>Protacanthopterygii</taxon>
        <taxon>Salmoniformes</taxon>
        <taxon>Salmonidae</taxon>
        <taxon>Salmoninae</taxon>
        <taxon>Salmo</taxon>
    </lineage>
</organism>
<dbReference type="GO" id="GO:0000492">
    <property type="term" value="P:box C/D snoRNP assembly"/>
    <property type="evidence" value="ECO:0007669"/>
    <property type="project" value="TreeGrafter"/>
</dbReference>
<gene>
    <name evidence="4" type="primary">LOC106575932</name>
</gene>
<reference evidence="4" key="1">
    <citation type="submission" date="2025-08" db="UniProtKB">
        <authorList>
            <consortium name="RefSeq"/>
        </authorList>
    </citation>
    <scope>IDENTIFICATION</scope>
</reference>
<feature type="region of interest" description="Disordered" evidence="1">
    <location>
        <begin position="1"/>
        <end position="27"/>
    </location>
</feature>
<evidence type="ECO:0000259" key="2">
    <source>
        <dbReference type="PROSITE" id="PS00028"/>
    </source>
</evidence>
<feature type="region of interest" description="Disordered" evidence="1">
    <location>
        <begin position="52"/>
        <end position="102"/>
    </location>
</feature>